<keyword evidence="2 8" id="KW-0479">Metal-binding</keyword>
<evidence type="ECO:0000259" key="10">
    <source>
        <dbReference type="Pfam" id="PF04715"/>
    </source>
</evidence>
<comment type="caution">
    <text evidence="11">The sequence shown here is derived from an EMBL/GenBank/DDBJ whole genome shotgun (WGS) entry which is preliminary data.</text>
</comment>
<keyword evidence="6 7" id="KW-0028">Amino-acid biosynthesis</keyword>
<dbReference type="PANTHER" id="PTHR11236">
    <property type="entry name" value="AMINOBENZOATE/ANTHRANILATE SYNTHASE"/>
    <property type="match status" value="1"/>
</dbReference>
<keyword evidence="6" id="KW-0057">Aromatic amino acid biosynthesis</keyword>
<comment type="pathway">
    <text evidence="6">Amino-acid biosynthesis; L-tryptophan biosynthesis; L-tryptophan from chorismate: step 1/5.</text>
</comment>
<dbReference type="OrthoDB" id="9803598at2"/>
<feature type="binding site" evidence="7">
    <location>
        <position position="464"/>
    </location>
    <ligand>
        <name>chorismate</name>
        <dbReference type="ChEBI" id="CHEBI:29748"/>
    </ligand>
</feature>
<comment type="cofactor">
    <cofactor evidence="8">
        <name>Mg(2+)</name>
        <dbReference type="ChEBI" id="CHEBI:18420"/>
    </cofactor>
    <text evidence="8">Binds 1 Mg(2+) ion per subunit.</text>
</comment>
<dbReference type="SUPFAM" id="SSF56322">
    <property type="entry name" value="ADC synthase"/>
    <property type="match status" value="1"/>
</dbReference>
<evidence type="ECO:0000256" key="1">
    <source>
        <dbReference type="ARBA" id="ARBA00009562"/>
    </source>
</evidence>
<dbReference type="NCBIfam" id="NF010079">
    <property type="entry name" value="PRK13564.1"/>
    <property type="match status" value="1"/>
</dbReference>
<keyword evidence="3 8" id="KW-0460">Magnesium</keyword>
<feature type="binding site" evidence="7">
    <location>
        <position position="44"/>
    </location>
    <ligand>
        <name>L-tryptophan</name>
        <dbReference type="ChEBI" id="CHEBI:57912"/>
    </ligand>
</feature>
<dbReference type="Pfam" id="PF04715">
    <property type="entry name" value="Anth_synt_I_N"/>
    <property type="match status" value="1"/>
</dbReference>
<feature type="binding site" evidence="8">
    <location>
        <position position="376"/>
    </location>
    <ligand>
        <name>Mg(2+)</name>
        <dbReference type="ChEBI" id="CHEBI:18420"/>
    </ligand>
</feature>
<accession>A0A837NHY8</accession>
<reference evidence="11 12" key="1">
    <citation type="submission" date="2015-08" db="EMBL/GenBank/DDBJ databases">
        <title>Genome sequencing and assembly of the deep-sea bacterium Idiomarina zobellii.</title>
        <authorList>
            <person name="Mithoefer S.D."/>
            <person name="Rheaume B.A."/>
            <person name="MacLea K.S."/>
        </authorList>
    </citation>
    <scope>NUCLEOTIDE SEQUENCE [LARGE SCALE GENOMIC DNA]</scope>
    <source>
        <strain evidence="11 12">KMM 231</strain>
    </source>
</reference>
<dbReference type="EMBL" id="LHSG01000001">
    <property type="protein sequence ID" value="KPD25046.1"/>
    <property type="molecule type" value="Genomic_DNA"/>
</dbReference>
<feature type="domain" description="Chorismate-utilising enzyme C-terminal" evidence="9">
    <location>
        <begin position="257"/>
        <end position="517"/>
    </location>
</feature>
<dbReference type="GO" id="GO:0046872">
    <property type="term" value="F:metal ion binding"/>
    <property type="evidence" value="ECO:0007669"/>
    <property type="project" value="UniProtKB-KW"/>
</dbReference>
<dbReference type="Gene3D" id="3.60.120.10">
    <property type="entry name" value="Anthranilate synthase"/>
    <property type="match status" value="1"/>
</dbReference>
<dbReference type="InterPro" id="IPR005801">
    <property type="entry name" value="ADC_synthase"/>
</dbReference>
<evidence type="ECO:0000313" key="12">
    <source>
        <dbReference type="Proteomes" id="UP000053030"/>
    </source>
</evidence>
<gene>
    <name evidence="11" type="ORF">AFK76_01425</name>
</gene>
<dbReference type="InterPro" id="IPR019999">
    <property type="entry name" value="Anth_synth_I-like"/>
</dbReference>
<evidence type="ECO:0000313" key="11">
    <source>
        <dbReference type="EMBL" id="KPD25046.1"/>
    </source>
</evidence>
<comment type="similarity">
    <text evidence="1 6">Belongs to the anthranilate synthase component I family.</text>
</comment>
<dbReference type="NCBIfam" id="TIGR00565">
    <property type="entry name" value="trpE_proteo"/>
    <property type="match status" value="1"/>
</dbReference>
<dbReference type="Proteomes" id="UP000053030">
    <property type="component" value="Unassembled WGS sequence"/>
</dbReference>
<feature type="binding site" evidence="7">
    <location>
        <position position="484"/>
    </location>
    <ligand>
        <name>chorismate</name>
        <dbReference type="ChEBI" id="CHEBI:29748"/>
    </ligand>
</feature>
<feature type="binding site" evidence="7">
    <location>
        <begin position="498"/>
        <end position="500"/>
    </location>
    <ligand>
        <name>chorismate</name>
        <dbReference type="ChEBI" id="CHEBI:29748"/>
    </ligand>
</feature>
<comment type="catalytic activity">
    <reaction evidence="5 6">
        <text>chorismate + L-glutamine = anthranilate + pyruvate + L-glutamate + H(+)</text>
        <dbReference type="Rhea" id="RHEA:21732"/>
        <dbReference type="ChEBI" id="CHEBI:15361"/>
        <dbReference type="ChEBI" id="CHEBI:15378"/>
        <dbReference type="ChEBI" id="CHEBI:16567"/>
        <dbReference type="ChEBI" id="CHEBI:29748"/>
        <dbReference type="ChEBI" id="CHEBI:29985"/>
        <dbReference type="ChEBI" id="CHEBI:58359"/>
        <dbReference type="EC" id="4.1.3.27"/>
    </reaction>
</comment>
<feature type="domain" description="Anthranilate synthase component I N-terminal" evidence="10">
    <location>
        <begin position="22"/>
        <end position="205"/>
    </location>
</feature>
<evidence type="ECO:0000256" key="7">
    <source>
        <dbReference type="PIRSR" id="PIRSR001373-1"/>
    </source>
</evidence>
<feature type="binding site" evidence="7">
    <location>
        <begin position="343"/>
        <end position="344"/>
    </location>
    <ligand>
        <name>chorismate</name>
        <dbReference type="ChEBI" id="CHEBI:29748"/>
    </ligand>
</feature>
<evidence type="ECO:0000256" key="2">
    <source>
        <dbReference type="ARBA" id="ARBA00022723"/>
    </source>
</evidence>
<keyword evidence="4 6" id="KW-0456">Lyase</keyword>
<dbReference type="PANTHER" id="PTHR11236:SF49">
    <property type="entry name" value="ANTHRANILATE SYNTHASE COMPONENT 1"/>
    <property type="match status" value="1"/>
</dbReference>
<name>A0A837NHY8_9GAMM</name>
<evidence type="ECO:0000256" key="4">
    <source>
        <dbReference type="ARBA" id="ARBA00023239"/>
    </source>
</evidence>
<dbReference type="InterPro" id="IPR006805">
    <property type="entry name" value="Anth_synth_I_N"/>
</dbReference>
<dbReference type="InterPro" id="IPR015890">
    <property type="entry name" value="Chorismate_C"/>
</dbReference>
<evidence type="ECO:0000256" key="5">
    <source>
        <dbReference type="ARBA" id="ARBA00047683"/>
    </source>
</evidence>
<dbReference type="GO" id="GO:0004049">
    <property type="term" value="F:anthranilate synthase activity"/>
    <property type="evidence" value="ECO:0007669"/>
    <property type="project" value="UniProtKB-EC"/>
</dbReference>
<dbReference type="Pfam" id="PF00425">
    <property type="entry name" value="Chorismate_bind"/>
    <property type="match status" value="1"/>
</dbReference>
<dbReference type="PRINTS" id="PR00095">
    <property type="entry name" value="ANTSNTHASEI"/>
</dbReference>
<evidence type="ECO:0000259" key="9">
    <source>
        <dbReference type="Pfam" id="PF00425"/>
    </source>
</evidence>
<dbReference type="AlphaFoldDB" id="A0A837NHY8"/>
<dbReference type="UniPathway" id="UPA00035">
    <property type="reaction ID" value="UER00040"/>
</dbReference>
<dbReference type="PIRSF" id="PIRSF001373">
    <property type="entry name" value="TrpE"/>
    <property type="match status" value="1"/>
</dbReference>
<keyword evidence="6 7" id="KW-0822">Tryptophan biosynthesis</keyword>
<evidence type="ECO:0000256" key="6">
    <source>
        <dbReference type="PIRNR" id="PIRNR001373"/>
    </source>
</evidence>
<protein>
    <recommendedName>
        <fullName evidence="6">Anthranilate synthase component 1</fullName>
        <ecNumber evidence="6">4.1.3.27</ecNumber>
    </recommendedName>
</protein>
<sequence length="547" mass="59989">MDNLTTEQDGNLETLRVSLPYQAEPLQVYQNTCQTNGAHLLLDSADIGTKQQVKSLLLIDAALQLTCNEQQVTIQALTDNGNALLPWIQKKLESCATITALGNGLVADFTLTTPSQGDVPVDEDSRLRQISNMEPLRILQQQLMKANDTAQQHPFSVFLGGAFAYDFVASYEPLPQVEEGENDCPDYVFYLAETLLIIDHQAQTTELLGSVFGGKDHDKRYQAMSQRVGELAARCQLPAITPKPLPVDVSVTATPSADEFASIVTQLKKNIVAGDIFQVVPSRRFKMPCPEPLAAYNQLKKNNPSPYMFFMSHPDFCLFGASPESALKYQKDSNQVELYPIAGTRPRGKNADGSINLDLDSRMELELRLDQKELAEHLMLVDLARNDLARISETGSRYVADLLQVDRYSQVMHLVSRVVAKLRDDCDALHAYRACMNMGTLVGAPKVSAATLIRQVEKQRRGSYGGAVGYLAGNGDMDTCIVIRSAFVKNGEAIVQAGAGVVHDSNPDSEVAETESKAKAVILAIQQAHSVQEDTFQHSTVQQGVQS</sequence>
<proteinExistence type="inferred from homology"/>
<dbReference type="EC" id="4.1.3.27" evidence="6"/>
<evidence type="ECO:0000256" key="3">
    <source>
        <dbReference type="ARBA" id="ARBA00022842"/>
    </source>
</evidence>
<dbReference type="RefSeq" id="WP_053952523.1">
    <property type="nucleotide sequence ID" value="NZ_FNCB01000001.1"/>
</dbReference>
<feature type="binding site" evidence="8">
    <location>
        <position position="513"/>
    </location>
    <ligand>
        <name>Mg(2+)</name>
        <dbReference type="ChEBI" id="CHEBI:18420"/>
    </ligand>
</feature>
<organism evidence="11 12">
    <name type="scientific">Idiomarina zobellii</name>
    <dbReference type="NCBI Taxonomy" id="86103"/>
    <lineage>
        <taxon>Bacteria</taxon>
        <taxon>Pseudomonadati</taxon>
        <taxon>Pseudomonadota</taxon>
        <taxon>Gammaproteobacteria</taxon>
        <taxon>Alteromonadales</taxon>
        <taxon>Idiomarinaceae</taxon>
        <taxon>Idiomarina</taxon>
    </lineage>
</organism>
<keyword evidence="12" id="KW-1185">Reference proteome</keyword>
<dbReference type="InterPro" id="IPR005257">
    <property type="entry name" value="Anth_synth_I_TrpE"/>
</dbReference>
<feature type="binding site" evidence="7">
    <location>
        <begin position="306"/>
        <end position="308"/>
    </location>
    <ligand>
        <name>L-tryptophan</name>
        <dbReference type="ChEBI" id="CHEBI:57912"/>
    </ligand>
</feature>
<evidence type="ECO:0000256" key="8">
    <source>
        <dbReference type="PIRSR" id="PIRSR001373-2"/>
    </source>
</evidence>
<dbReference type="GO" id="GO:0000162">
    <property type="term" value="P:L-tryptophan biosynthetic process"/>
    <property type="evidence" value="ECO:0007669"/>
    <property type="project" value="UniProtKB-UniPathway"/>
</dbReference>